<protein>
    <submittedName>
        <fullName evidence="1">Uncharacterized protein</fullName>
    </submittedName>
</protein>
<name>A0A1I8PJ78_STOCA</name>
<dbReference type="KEGG" id="scac:106094094"/>
<evidence type="ECO:0000313" key="2">
    <source>
        <dbReference type="Proteomes" id="UP000095300"/>
    </source>
</evidence>
<sequence>NHQHPWLCKTRLHTSDGIGVASNLLYQHDLNTQVSMKRRSISLARQQEREQCNQHFMTFDTFWGRPGHGAQDIKTRKLKLNNLLYGTPECTSE</sequence>
<dbReference type="AlphaFoldDB" id="A0A1I8PJ78"/>
<keyword evidence="2" id="KW-1185">Reference proteome</keyword>
<accession>A0A1I8PJ78</accession>
<reference evidence="1" key="1">
    <citation type="submission" date="2020-05" db="UniProtKB">
        <authorList>
            <consortium name="EnsemblMetazoa"/>
        </authorList>
    </citation>
    <scope>IDENTIFICATION</scope>
    <source>
        <strain evidence="1">USDA</strain>
    </source>
</reference>
<organism evidence="1 2">
    <name type="scientific">Stomoxys calcitrans</name>
    <name type="common">Stable fly</name>
    <name type="synonym">Conops calcitrans</name>
    <dbReference type="NCBI Taxonomy" id="35570"/>
    <lineage>
        <taxon>Eukaryota</taxon>
        <taxon>Metazoa</taxon>
        <taxon>Ecdysozoa</taxon>
        <taxon>Arthropoda</taxon>
        <taxon>Hexapoda</taxon>
        <taxon>Insecta</taxon>
        <taxon>Pterygota</taxon>
        <taxon>Neoptera</taxon>
        <taxon>Endopterygota</taxon>
        <taxon>Diptera</taxon>
        <taxon>Brachycera</taxon>
        <taxon>Muscomorpha</taxon>
        <taxon>Muscoidea</taxon>
        <taxon>Muscidae</taxon>
        <taxon>Stomoxys</taxon>
    </lineage>
</organism>
<gene>
    <name evidence="1" type="primary">106094094</name>
</gene>
<dbReference type="EnsemblMetazoa" id="SCAU008507-RA">
    <property type="protein sequence ID" value="SCAU008507-PA"/>
    <property type="gene ID" value="SCAU008507"/>
</dbReference>
<dbReference type="VEuPathDB" id="VectorBase:SCAU008507"/>
<dbReference type="OrthoDB" id="8185397at2759"/>
<dbReference type="Proteomes" id="UP000095300">
    <property type="component" value="Unassembled WGS sequence"/>
</dbReference>
<evidence type="ECO:0000313" key="1">
    <source>
        <dbReference type="EnsemblMetazoa" id="SCAU008507-PA"/>
    </source>
</evidence>
<proteinExistence type="predicted"/>